<dbReference type="EMBL" id="CP108085">
    <property type="protein sequence ID" value="WUP74057.1"/>
    <property type="molecule type" value="Genomic_DNA"/>
</dbReference>
<reference evidence="2" key="1">
    <citation type="submission" date="2022-10" db="EMBL/GenBank/DDBJ databases">
        <title>The complete genomes of actinobacterial strains from the NBC collection.</title>
        <authorList>
            <person name="Joergensen T.S."/>
            <person name="Alvarez Arevalo M."/>
            <person name="Sterndorff E.B."/>
            <person name="Faurdal D."/>
            <person name="Vuksanovic O."/>
            <person name="Mourched A.-S."/>
            <person name="Charusanti P."/>
            <person name="Shaw S."/>
            <person name="Blin K."/>
            <person name="Weber T."/>
        </authorList>
    </citation>
    <scope>NUCLEOTIDE SEQUENCE</scope>
    <source>
        <strain evidence="2">NBC_00254</strain>
    </source>
</reference>
<sequence>MSRHDTEELLEASPYDDDLQEVLAARPARAGGSKLTLALAGGVLLVAGLLLGIQVQKLMGGSTSGRFPSREAGAGAFADAQAPGGGGANGGFARGAGGGGGFAGGGAGRAGGGAGAGGAGAGAGPGGATFGTVKLVDGDKIYVQTVNGGVVTVTTSRDTKVRVTRSGKVSDLKPGSFVTVAGTPDAQGQVAATSVTEGAALGRRAGS</sequence>
<keyword evidence="1" id="KW-0472">Membrane</keyword>
<proteinExistence type="predicted"/>
<name>A0ABZ1SQW6_9ACTN</name>
<dbReference type="Proteomes" id="UP001432011">
    <property type="component" value="Chromosome"/>
</dbReference>
<organism evidence="2 3">
    <name type="scientific">Microbispora hainanensis</name>
    <dbReference type="NCBI Taxonomy" id="568844"/>
    <lineage>
        <taxon>Bacteria</taxon>
        <taxon>Bacillati</taxon>
        <taxon>Actinomycetota</taxon>
        <taxon>Actinomycetes</taxon>
        <taxon>Streptosporangiales</taxon>
        <taxon>Streptosporangiaceae</taxon>
        <taxon>Microbispora</taxon>
    </lineage>
</organism>
<protein>
    <submittedName>
        <fullName evidence="2">DUF5666 domain-containing protein</fullName>
    </submittedName>
</protein>
<keyword evidence="1" id="KW-0812">Transmembrane</keyword>
<keyword evidence="1" id="KW-1133">Transmembrane helix</keyword>
<evidence type="ECO:0000256" key="1">
    <source>
        <dbReference type="SAM" id="Phobius"/>
    </source>
</evidence>
<evidence type="ECO:0000313" key="3">
    <source>
        <dbReference type="Proteomes" id="UP001432011"/>
    </source>
</evidence>
<accession>A0ABZ1SQW6</accession>
<dbReference type="RefSeq" id="WP_142650958.1">
    <property type="nucleotide sequence ID" value="NZ_CP108085.1"/>
</dbReference>
<keyword evidence="3" id="KW-1185">Reference proteome</keyword>
<gene>
    <name evidence="2" type="ORF">OG913_32490</name>
</gene>
<feature type="transmembrane region" description="Helical" evidence="1">
    <location>
        <begin position="35"/>
        <end position="53"/>
    </location>
</feature>
<evidence type="ECO:0000313" key="2">
    <source>
        <dbReference type="EMBL" id="WUP74057.1"/>
    </source>
</evidence>